<dbReference type="OrthoDB" id="9800974at2"/>
<evidence type="ECO:0000313" key="2">
    <source>
        <dbReference type="Proteomes" id="UP000315010"/>
    </source>
</evidence>
<accession>A0A5C5Z0F6</accession>
<protein>
    <recommendedName>
        <fullName evidence="3">Glycoside hydrolase family 42 N-terminal domain-containing protein</fullName>
    </recommendedName>
</protein>
<proteinExistence type="predicted"/>
<evidence type="ECO:0000313" key="1">
    <source>
        <dbReference type="EMBL" id="TWT80327.1"/>
    </source>
</evidence>
<name>A0A5C5Z0F6_9BACT</name>
<organism evidence="1 2">
    <name type="scientific">Novipirellula herctigrandis</name>
    <dbReference type="NCBI Taxonomy" id="2527986"/>
    <lineage>
        <taxon>Bacteria</taxon>
        <taxon>Pseudomonadati</taxon>
        <taxon>Planctomycetota</taxon>
        <taxon>Planctomycetia</taxon>
        <taxon>Pirellulales</taxon>
        <taxon>Pirellulaceae</taxon>
        <taxon>Novipirellula</taxon>
    </lineage>
</organism>
<dbReference type="RefSeq" id="WP_146395372.1">
    <property type="nucleotide sequence ID" value="NZ_SJPJ01000001.1"/>
</dbReference>
<dbReference type="AlphaFoldDB" id="A0A5C5Z0F6"/>
<dbReference type="SUPFAM" id="SSF51445">
    <property type="entry name" value="(Trans)glycosidases"/>
    <property type="match status" value="1"/>
</dbReference>
<gene>
    <name evidence="1" type="ORF">CA13_17400</name>
</gene>
<dbReference type="Gene3D" id="3.20.20.80">
    <property type="entry name" value="Glycosidases"/>
    <property type="match status" value="1"/>
</dbReference>
<dbReference type="Proteomes" id="UP000315010">
    <property type="component" value="Unassembled WGS sequence"/>
</dbReference>
<reference evidence="1 2" key="1">
    <citation type="submission" date="2019-02" db="EMBL/GenBank/DDBJ databases">
        <title>Deep-cultivation of Planctomycetes and their phenomic and genomic characterization uncovers novel biology.</title>
        <authorList>
            <person name="Wiegand S."/>
            <person name="Jogler M."/>
            <person name="Boedeker C."/>
            <person name="Pinto D."/>
            <person name="Vollmers J."/>
            <person name="Rivas-Marin E."/>
            <person name="Kohn T."/>
            <person name="Peeters S.H."/>
            <person name="Heuer A."/>
            <person name="Rast P."/>
            <person name="Oberbeckmann S."/>
            <person name="Bunk B."/>
            <person name="Jeske O."/>
            <person name="Meyerdierks A."/>
            <person name="Storesund J.E."/>
            <person name="Kallscheuer N."/>
            <person name="Luecker S."/>
            <person name="Lage O.M."/>
            <person name="Pohl T."/>
            <person name="Merkel B.J."/>
            <person name="Hornburger P."/>
            <person name="Mueller R.-W."/>
            <person name="Bruemmer F."/>
            <person name="Labrenz M."/>
            <person name="Spormann A.M."/>
            <person name="Op Den Camp H."/>
            <person name="Overmann J."/>
            <person name="Amann R."/>
            <person name="Jetten M.S.M."/>
            <person name="Mascher T."/>
            <person name="Medema M.H."/>
            <person name="Devos D.P."/>
            <person name="Kaster A.-K."/>
            <person name="Ovreas L."/>
            <person name="Rohde M."/>
            <person name="Galperin M.Y."/>
            <person name="Jogler C."/>
        </authorList>
    </citation>
    <scope>NUCLEOTIDE SEQUENCE [LARGE SCALE GENOMIC DNA]</scope>
    <source>
        <strain evidence="1 2">CA13</strain>
    </source>
</reference>
<dbReference type="InterPro" id="IPR017853">
    <property type="entry name" value="GH"/>
</dbReference>
<sequence length="559" mass="63663">MRFENLLVAMAILTTPFVPANAVDGLGISSWSGWRPGQISRSDCPELRSVPLILNWGKLEPQPNEYEFDRYIGNPLREAAEDDLYVTLMVWVRPGTPEWLFEMGVPRVYTDREVDPLGQKMSKEDNLHPYYLHSGYKRRFFQLIDAFGQYVSELPKELRDRIVFVQSAEGSTGDGQPYKGDPLEKRYAISKNVWNEYRKETWIRYQAAFPTIPILVNSDANTSGEMDWMLDHMDVIALKHGMFSHGYHVSDNKQRLERFTALEAAAKKRGVPILTRGEMDGEMFVYEWSTRNIPQALYWSGLFATHCRLDIWNIPSKALHNRANAPAFDFFNNYAGQHDPSTSLRAFCALRDGLDASDFQRFSATEFGGKPGKKRDVQRYLNIAESFAPYGAQMDDPNKALGGGMINRKRNGYNDIGWGILAGNYCRFLVQVEPGSGDVGRWHIDDSIYGRFARAFEHTSGKTQMRFELDKNFQGETFKINVTYLDQGRGVWSLTTSDSSKKELVHNKDSGQWKTVAVDIPRKQFGDTQLLLNYESGEDTVFHMIEIERGDGEAGIHGG</sequence>
<dbReference type="EMBL" id="SJPJ01000001">
    <property type="protein sequence ID" value="TWT80327.1"/>
    <property type="molecule type" value="Genomic_DNA"/>
</dbReference>
<evidence type="ECO:0008006" key="3">
    <source>
        <dbReference type="Google" id="ProtNLM"/>
    </source>
</evidence>
<keyword evidence="2" id="KW-1185">Reference proteome</keyword>
<comment type="caution">
    <text evidence="1">The sequence shown here is derived from an EMBL/GenBank/DDBJ whole genome shotgun (WGS) entry which is preliminary data.</text>
</comment>